<organism evidence="1 2">
    <name type="scientific">Botryotinia fuckeliana (strain B05.10)</name>
    <name type="common">Noble rot fungus</name>
    <name type="synonym">Botrytis cinerea</name>
    <dbReference type="NCBI Taxonomy" id="332648"/>
    <lineage>
        <taxon>Eukaryota</taxon>
        <taxon>Fungi</taxon>
        <taxon>Dikarya</taxon>
        <taxon>Ascomycota</taxon>
        <taxon>Pezizomycotina</taxon>
        <taxon>Leotiomycetes</taxon>
        <taxon>Helotiales</taxon>
        <taxon>Sclerotiniaceae</taxon>
        <taxon>Botrytis</taxon>
    </lineage>
</organism>
<name>A0A384K3Y8_BOTFB</name>
<dbReference type="Gene3D" id="3.40.630.30">
    <property type="match status" value="1"/>
</dbReference>
<dbReference type="EMBL" id="CP009819">
    <property type="protein sequence ID" value="ATZ57540.1"/>
    <property type="molecule type" value="Genomic_DNA"/>
</dbReference>
<dbReference type="PANTHER" id="PTHR42791">
    <property type="entry name" value="GNAT FAMILY ACETYLTRANSFERASE"/>
    <property type="match status" value="1"/>
</dbReference>
<evidence type="ECO:0000313" key="1">
    <source>
        <dbReference type="EMBL" id="ATZ57540.1"/>
    </source>
</evidence>
<dbReference type="RefSeq" id="XP_024553213.1">
    <property type="nucleotide sequence ID" value="XM_024697398.1"/>
</dbReference>
<dbReference type="AlphaFoldDB" id="A0A384K3Y8"/>
<dbReference type="Proteomes" id="UP000001798">
    <property type="component" value="Chromosome 15"/>
</dbReference>
<proteinExistence type="predicted"/>
<dbReference type="GeneID" id="36394906"/>
<sequence>MKSNLQRLKFESDANFKEMMSACWEAFENPFNSYLRIVYYLKDDSPQERERSIQIATESAVRHHAKKSPNSYWMKVVEPTHGKLVGAANWVYFEGNSDTVNQSDPVVAVWWPEGIGREYANNFMRQIDVHKYYLQCNRPYLLLNIAFTIPAFRRRGGMKLVMDWGISKADELGVDAYVEATKTGRLLYEKYGFMTYYKVVVNTSIENPCATWTNLETKLPPEPQYFMWRPIRGKFEVGKTWLPWGTEPFIPMRSYTYPGRH</sequence>
<reference evidence="1 2" key="3">
    <citation type="journal article" date="2017" name="Mol. Plant Pathol.">
        <title>A gapless genome sequence of the fungus Botrytis cinerea.</title>
        <authorList>
            <person name="Van Kan J.A."/>
            <person name="Stassen J.H."/>
            <person name="Mosbach A."/>
            <person name="Van Der Lee T.A."/>
            <person name="Faino L."/>
            <person name="Farmer A.D."/>
            <person name="Papasotiriou D.G."/>
            <person name="Zhou S."/>
            <person name="Seidl M.F."/>
            <person name="Cottam E."/>
            <person name="Edel D."/>
            <person name="Hahn M."/>
            <person name="Schwartz D.C."/>
            <person name="Dietrich R.A."/>
            <person name="Widdison S."/>
            <person name="Scalliet G."/>
        </authorList>
    </citation>
    <scope>NUCLEOTIDE SEQUENCE [LARGE SCALE GENOMIC DNA]</scope>
    <source>
        <strain evidence="1 2">B05.10</strain>
    </source>
</reference>
<dbReference type="VEuPathDB" id="FungiDB:Bcin15g01090"/>
<gene>
    <name evidence="1" type="ORF">BCIN_15g01090</name>
</gene>
<accession>A0A384K3Y8</accession>
<dbReference type="InterPro" id="IPR052523">
    <property type="entry name" value="Trichothecene_AcTrans"/>
</dbReference>
<evidence type="ECO:0008006" key="3">
    <source>
        <dbReference type="Google" id="ProtNLM"/>
    </source>
</evidence>
<evidence type="ECO:0000313" key="2">
    <source>
        <dbReference type="Proteomes" id="UP000001798"/>
    </source>
</evidence>
<reference evidence="1 2" key="1">
    <citation type="journal article" date="2011" name="PLoS Genet.">
        <title>Genomic analysis of the necrotrophic fungal pathogens Sclerotinia sclerotiorum and Botrytis cinerea.</title>
        <authorList>
            <person name="Amselem J."/>
            <person name="Cuomo C.A."/>
            <person name="van Kan J.A."/>
            <person name="Viaud M."/>
            <person name="Benito E.P."/>
            <person name="Couloux A."/>
            <person name="Coutinho P.M."/>
            <person name="de Vries R.P."/>
            <person name="Dyer P.S."/>
            <person name="Fillinger S."/>
            <person name="Fournier E."/>
            <person name="Gout L."/>
            <person name="Hahn M."/>
            <person name="Kohn L."/>
            <person name="Lapalu N."/>
            <person name="Plummer K.M."/>
            <person name="Pradier J.M."/>
            <person name="Quevillon E."/>
            <person name="Sharon A."/>
            <person name="Simon A."/>
            <person name="ten Have A."/>
            <person name="Tudzynski B."/>
            <person name="Tudzynski P."/>
            <person name="Wincker P."/>
            <person name="Andrew M."/>
            <person name="Anthouard V."/>
            <person name="Beever R.E."/>
            <person name="Beffa R."/>
            <person name="Benoit I."/>
            <person name="Bouzid O."/>
            <person name="Brault B."/>
            <person name="Chen Z."/>
            <person name="Choquer M."/>
            <person name="Collemare J."/>
            <person name="Cotton P."/>
            <person name="Danchin E.G."/>
            <person name="Da Silva C."/>
            <person name="Gautier A."/>
            <person name="Giraud C."/>
            <person name="Giraud T."/>
            <person name="Gonzalez C."/>
            <person name="Grossetete S."/>
            <person name="Guldener U."/>
            <person name="Henrissat B."/>
            <person name="Howlett B.J."/>
            <person name="Kodira C."/>
            <person name="Kretschmer M."/>
            <person name="Lappartient A."/>
            <person name="Leroch M."/>
            <person name="Levis C."/>
            <person name="Mauceli E."/>
            <person name="Neuveglise C."/>
            <person name="Oeser B."/>
            <person name="Pearson M."/>
            <person name="Poulain J."/>
            <person name="Poussereau N."/>
            <person name="Quesneville H."/>
            <person name="Rascle C."/>
            <person name="Schumacher J."/>
            <person name="Segurens B."/>
            <person name="Sexton A."/>
            <person name="Silva E."/>
            <person name="Sirven C."/>
            <person name="Soanes D.M."/>
            <person name="Talbot N.J."/>
            <person name="Templeton M."/>
            <person name="Yandava C."/>
            <person name="Yarden O."/>
            <person name="Zeng Q."/>
            <person name="Rollins J.A."/>
            <person name="Lebrun M.H."/>
            <person name="Dickman M."/>
        </authorList>
    </citation>
    <scope>NUCLEOTIDE SEQUENCE [LARGE SCALE GENOMIC DNA]</scope>
    <source>
        <strain evidence="1 2">B05.10</strain>
    </source>
</reference>
<dbReference type="InterPro" id="IPR016181">
    <property type="entry name" value="Acyl_CoA_acyltransferase"/>
</dbReference>
<dbReference type="KEGG" id="bfu:BCIN_15g01090"/>
<dbReference type="SUPFAM" id="SSF55729">
    <property type="entry name" value="Acyl-CoA N-acyltransferases (Nat)"/>
    <property type="match status" value="1"/>
</dbReference>
<reference evidence="1 2" key="2">
    <citation type="journal article" date="2012" name="Eukaryot. Cell">
        <title>Genome update of Botrytis cinerea strains B05.10 and T4.</title>
        <authorList>
            <person name="Staats M."/>
            <person name="van Kan J.A."/>
        </authorList>
    </citation>
    <scope>NUCLEOTIDE SEQUENCE [LARGE SCALE GENOMIC DNA]</scope>
    <source>
        <strain evidence="1 2">B05.10</strain>
    </source>
</reference>
<dbReference type="OrthoDB" id="4738875at2759"/>
<dbReference type="PANTHER" id="PTHR42791:SF5">
    <property type="entry name" value="HYPOTHETICAL ACETYLTRANSFERASE (EUROFUNG)"/>
    <property type="match status" value="1"/>
</dbReference>
<protein>
    <recommendedName>
        <fullName evidence="3">N-acetyltransferase domain-containing protein</fullName>
    </recommendedName>
</protein>
<keyword evidence="2" id="KW-1185">Reference proteome</keyword>